<dbReference type="InterPro" id="IPR036388">
    <property type="entry name" value="WH-like_DNA-bd_sf"/>
</dbReference>
<comment type="caution">
    <text evidence="1">The sequence shown here is derived from an EMBL/GenBank/DDBJ whole genome shotgun (WGS) entry which is preliminary data.</text>
</comment>
<evidence type="ECO:0000313" key="1">
    <source>
        <dbReference type="EMBL" id="HIH69961.1"/>
    </source>
</evidence>
<dbReference type="InterPro" id="IPR036390">
    <property type="entry name" value="WH_DNA-bd_sf"/>
</dbReference>
<name>A0A832VN49_9EURY</name>
<dbReference type="SUPFAM" id="SSF46785">
    <property type="entry name" value="Winged helix' DNA-binding domain"/>
    <property type="match status" value="1"/>
</dbReference>
<dbReference type="Proteomes" id="UP000600363">
    <property type="component" value="Unassembled WGS sequence"/>
</dbReference>
<organism evidence="1 2">
    <name type="scientific">Methermicoccus shengliensis</name>
    <dbReference type="NCBI Taxonomy" id="660064"/>
    <lineage>
        <taxon>Archaea</taxon>
        <taxon>Methanobacteriati</taxon>
        <taxon>Methanobacteriota</taxon>
        <taxon>Stenosarchaea group</taxon>
        <taxon>Methanomicrobia</taxon>
        <taxon>Methanosarcinales</taxon>
        <taxon>Methermicoccaceae</taxon>
        <taxon>Methermicoccus</taxon>
    </lineage>
</organism>
<accession>A0A832VN49</accession>
<dbReference type="EMBL" id="DUIH01000017">
    <property type="protein sequence ID" value="HIH69961.1"/>
    <property type="molecule type" value="Genomic_DNA"/>
</dbReference>
<reference evidence="1" key="1">
    <citation type="journal article" date="2020" name="bioRxiv">
        <title>A rank-normalized archaeal taxonomy based on genome phylogeny resolves widespread incomplete and uneven classifications.</title>
        <authorList>
            <person name="Rinke C."/>
            <person name="Chuvochina M."/>
            <person name="Mussig A.J."/>
            <person name="Chaumeil P.-A."/>
            <person name="Waite D.W."/>
            <person name="Whitman W.B."/>
            <person name="Parks D.H."/>
            <person name="Hugenholtz P."/>
        </authorList>
    </citation>
    <scope>NUCLEOTIDE SEQUENCE</scope>
    <source>
        <strain evidence="1">UBA12518</strain>
    </source>
</reference>
<protein>
    <submittedName>
        <fullName evidence="1">Transcriptional regulator</fullName>
    </submittedName>
</protein>
<dbReference type="AlphaFoldDB" id="A0A832VN49"/>
<dbReference type="Gene3D" id="1.10.10.10">
    <property type="entry name" value="Winged helix-like DNA-binding domain superfamily/Winged helix DNA-binding domain"/>
    <property type="match status" value="1"/>
</dbReference>
<sequence length="82" mass="9181">MSMEEHEGFVMGSPTRERLMSLLAGRKNPMEVATLSKLSHVAMPVCVRTLEELMERGLVALREDGYVLTEKGLAVYARLRST</sequence>
<dbReference type="RefSeq" id="WP_157203068.1">
    <property type="nucleotide sequence ID" value="NZ_DUIH01000017.1"/>
</dbReference>
<evidence type="ECO:0000313" key="2">
    <source>
        <dbReference type="Proteomes" id="UP000600363"/>
    </source>
</evidence>
<gene>
    <name evidence="1" type="ORF">HA299_05045</name>
</gene>
<proteinExistence type="predicted"/>